<feature type="domain" description="PiggyBac transposable element-derived protein" evidence="2">
    <location>
        <begin position="101"/>
        <end position="207"/>
    </location>
</feature>
<accession>A0A6V8HF53</accession>
<gene>
    <name evidence="3" type="ORF">TCE0_034f11386</name>
</gene>
<dbReference type="PANTHER" id="PTHR46599:SF3">
    <property type="entry name" value="PIGGYBAC TRANSPOSABLE ELEMENT-DERIVED PROTEIN 4"/>
    <property type="match status" value="1"/>
</dbReference>
<protein>
    <recommendedName>
        <fullName evidence="2">PiggyBac transposable element-derived protein domain-containing protein</fullName>
    </recommendedName>
</protein>
<feature type="region of interest" description="Disordered" evidence="1">
    <location>
        <begin position="1"/>
        <end position="71"/>
    </location>
</feature>
<comment type="caution">
    <text evidence="3">The sequence shown here is derived from an EMBL/GenBank/DDBJ whole genome shotgun (WGS) entry which is preliminary data.</text>
</comment>
<dbReference type="PANTHER" id="PTHR46599">
    <property type="entry name" value="PIGGYBAC TRANSPOSABLE ELEMENT-DERIVED PROTEIN 4"/>
    <property type="match status" value="1"/>
</dbReference>
<dbReference type="Proteomes" id="UP000053095">
    <property type="component" value="Unassembled WGS sequence"/>
</dbReference>
<keyword evidence="4" id="KW-1185">Reference proteome</keyword>
<sequence length="414" mass="46808">MGKTPNAEETSSQCPTKSPPPKPTEKQASVRSPPWASGPPNSTEEQAIVGSTSSEQPNSVEEQASARSTPPQILGLKASQIEPLKVGTLPESLPDTLDGGDPYQILYLIFDETFFQTIANNTNFNADAKRHASENPFDCQRTWHPATKEEIKVFFGILIYMSITVEPSSESYWNRDLSEGAIHPVSTYMPLYRFQQLSRYLHISKADISPDLFRYGRPQKRAQFVKRARIAKRASEGGTDNPSQVAVYTFDELIQFLDGVIFHIWKSHSSQAKTKGKTQLSRTDIRRMLWRRLLSFSPYSPFVQPPPELKRKALHDEPAAHVPSKSLQLHTVRRHPMALKRNCIWCQEQHAIHKRLRNEMPPVPIPRTQWLCAECNVHLCKPGSGGNDCFKQFHKPLTAALDKDSALPVIYRTT</sequence>
<proteinExistence type="predicted"/>
<dbReference type="AlphaFoldDB" id="A0A6V8HF53"/>
<organism evidence="3 4">
    <name type="scientific">Talaromyces pinophilus</name>
    <name type="common">Penicillium pinophilum</name>
    <dbReference type="NCBI Taxonomy" id="128442"/>
    <lineage>
        <taxon>Eukaryota</taxon>
        <taxon>Fungi</taxon>
        <taxon>Dikarya</taxon>
        <taxon>Ascomycota</taxon>
        <taxon>Pezizomycotina</taxon>
        <taxon>Eurotiomycetes</taxon>
        <taxon>Eurotiomycetidae</taxon>
        <taxon>Eurotiales</taxon>
        <taxon>Trichocomaceae</taxon>
        <taxon>Talaromyces</taxon>
        <taxon>Talaromyces sect. Talaromyces</taxon>
    </lineage>
</organism>
<name>A0A6V8HF53_TALPI</name>
<evidence type="ECO:0000313" key="3">
    <source>
        <dbReference type="EMBL" id="GAM39659.1"/>
    </source>
</evidence>
<evidence type="ECO:0000256" key="1">
    <source>
        <dbReference type="SAM" id="MobiDB-lite"/>
    </source>
</evidence>
<feature type="compositionally biased region" description="Polar residues" evidence="1">
    <location>
        <begin position="39"/>
        <end position="71"/>
    </location>
</feature>
<dbReference type="EMBL" id="DF933830">
    <property type="protein sequence ID" value="GAM39659.1"/>
    <property type="molecule type" value="Genomic_DNA"/>
</dbReference>
<reference evidence="4" key="1">
    <citation type="journal article" date="2015" name="Genome Announc.">
        <title>Draft genome sequence of Talaromyces cellulolyticus strain Y-94, a source of lignocellulosic biomass-degrading enzymes.</title>
        <authorList>
            <person name="Fujii T."/>
            <person name="Koike H."/>
            <person name="Sawayama S."/>
            <person name="Yano S."/>
            <person name="Inoue H."/>
        </authorList>
    </citation>
    <scope>NUCLEOTIDE SEQUENCE [LARGE SCALE GENOMIC DNA]</scope>
    <source>
        <strain evidence="4">Y-94</strain>
    </source>
</reference>
<dbReference type="InterPro" id="IPR029526">
    <property type="entry name" value="PGBD"/>
</dbReference>
<dbReference type="Pfam" id="PF13843">
    <property type="entry name" value="DDE_Tnp_1_7"/>
    <property type="match status" value="1"/>
</dbReference>
<evidence type="ECO:0000313" key="4">
    <source>
        <dbReference type="Proteomes" id="UP000053095"/>
    </source>
</evidence>
<evidence type="ECO:0000259" key="2">
    <source>
        <dbReference type="Pfam" id="PF13843"/>
    </source>
</evidence>